<comment type="caution">
    <text evidence="2">The sequence shown here is derived from an EMBL/GenBank/DDBJ whole genome shotgun (WGS) entry which is preliminary data.</text>
</comment>
<evidence type="ECO:0008006" key="4">
    <source>
        <dbReference type="Google" id="ProtNLM"/>
    </source>
</evidence>
<evidence type="ECO:0000256" key="1">
    <source>
        <dbReference type="SAM" id="MobiDB-lite"/>
    </source>
</evidence>
<accession>A0ABS4DRL2</accession>
<evidence type="ECO:0000313" key="3">
    <source>
        <dbReference type="Proteomes" id="UP000823790"/>
    </source>
</evidence>
<keyword evidence="3" id="KW-1185">Reference proteome</keyword>
<dbReference type="EMBL" id="JAGJRS010000034">
    <property type="protein sequence ID" value="MBP1475699.1"/>
    <property type="molecule type" value="Genomic_DNA"/>
</dbReference>
<feature type="compositionally biased region" description="Low complexity" evidence="1">
    <location>
        <begin position="94"/>
        <end position="112"/>
    </location>
</feature>
<name>A0ABS4DRL2_9GAMM</name>
<feature type="compositionally biased region" description="Pro residues" evidence="1">
    <location>
        <begin position="113"/>
        <end position="125"/>
    </location>
</feature>
<protein>
    <recommendedName>
        <fullName evidence="4">Anti sigma-E protein RseA N-terminal domain-containing protein</fullName>
    </recommendedName>
</protein>
<gene>
    <name evidence="2" type="ORF">J7I44_15415</name>
</gene>
<feature type="compositionally biased region" description="Low complexity" evidence="1">
    <location>
        <begin position="126"/>
        <end position="157"/>
    </location>
</feature>
<feature type="region of interest" description="Disordered" evidence="1">
    <location>
        <begin position="245"/>
        <end position="264"/>
    </location>
</feature>
<proteinExistence type="predicted"/>
<dbReference type="Proteomes" id="UP000823790">
    <property type="component" value="Unassembled WGS sequence"/>
</dbReference>
<reference evidence="2 3" key="1">
    <citation type="submission" date="2021-04" db="EMBL/GenBank/DDBJ databases">
        <authorList>
            <person name="Huq M.A."/>
        </authorList>
    </citation>
    <scope>NUCLEOTIDE SEQUENCE [LARGE SCALE GENOMIC DNA]</scope>
    <source>
        <strain evidence="2 3">MAH-13</strain>
    </source>
</reference>
<dbReference type="RefSeq" id="WP_209622862.1">
    <property type="nucleotide sequence ID" value="NZ_JAGJRS010000034.1"/>
</dbReference>
<organism evidence="2 3">
    <name type="scientific">Frateuria flava</name>
    <dbReference type="NCBI Taxonomy" id="2821489"/>
    <lineage>
        <taxon>Bacteria</taxon>
        <taxon>Pseudomonadati</taxon>
        <taxon>Pseudomonadota</taxon>
        <taxon>Gammaproteobacteria</taxon>
        <taxon>Lysobacterales</taxon>
        <taxon>Rhodanobacteraceae</taxon>
        <taxon>Frateuria</taxon>
    </lineage>
</organism>
<sequence length="264" mass="27357">MTTPLLPQEPQKLPGEAELTALYRKLPQTEPAPALDQAVLRAAAKALADDGERAPATHAVRRPRWPVALGSAATLVLVAGLAWHMRQMPEATAPAAQAPAAMTEPSAQAPTAPVMPPPPPAPPAPAMATPRAKTMAEPAPVRPAAAARASHPPARKALALPEPRPPIRQQVAVPMPAPMPAPPAVMETAAPAPALVTPPPAPPAPPAATVADFAAENPTAELAAIRQLFAQGNDKEGSERLARFRKAHPDIALPDDLRAHLPQP</sequence>
<evidence type="ECO:0000313" key="2">
    <source>
        <dbReference type="EMBL" id="MBP1475699.1"/>
    </source>
</evidence>
<feature type="compositionally biased region" description="Basic and acidic residues" evidence="1">
    <location>
        <begin position="255"/>
        <end position="264"/>
    </location>
</feature>
<feature type="region of interest" description="Disordered" evidence="1">
    <location>
        <begin position="94"/>
        <end position="160"/>
    </location>
</feature>